<protein>
    <recommendedName>
        <fullName evidence="3">Reverse transcriptase zinc-binding domain-containing protein</fullName>
    </recommendedName>
</protein>
<dbReference type="PANTHER" id="PTHR36617:SF15">
    <property type="entry name" value="REVERSE TRANSCRIPTASE ZINC-BINDING DOMAIN-CONTAINING PROTEIN"/>
    <property type="match status" value="1"/>
</dbReference>
<gene>
    <name evidence="1" type="ORF">CK203_086970</name>
</gene>
<evidence type="ECO:0008006" key="3">
    <source>
        <dbReference type="Google" id="ProtNLM"/>
    </source>
</evidence>
<dbReference type="EMBL" id="QGNW01000873">
    <property type="protein sequence ID" value="RVW59918.1"/>
    <property type="molecule type" value="Genomic_DNA"/>
</dbReference>
<name>A0A438FIV7_VITVI</name>
<dbReference type="AlphaFoldDB" id="A0A438FIV7"/>
<dbReference type="Proteomes" id="UP000288805">
    <property type="component" value="Unassembled WGS sequence"/>
</dbReference>
<reference evidence="1 2" key="1">
    <citation type="journal article" date="2018" name="PLoS Genet.">
        <title>Population sequencing reveals clonal diversity and ancestral inbreeding in the grapevine cultivar Chardonnay.</title>
        <authorList>
            <person name="Roach M.J."/>
            <person name="Johnson D.L."/>
            <person name="Bohlmann J."/>
            <person name="van Vuuren H.J."/>
            <person name="Jones S.J."/>
            <person name="Pretorius I.S."/>
            <person name="Schmidt S.A."/>
            <person name="Borneman A.R."/>
        </authorList>
    </citation>
    <scope>NUCLEOTIDE SEQUENCE [LARGE SCALE GENOMIC DNA]</scope>
    <source>
        <strain evidence="2">cv. Chardonnay</strain>
        <tissue evidence="1">Leaf</tissue>
    </source>
</reference>
<proteinExistence type="predicted"/>
<accession>A0A438FIV7</accession>
<evidence type="ECO:0000313" key="2">
    <source>
        <dbReference type="Proteomes" id="UP000288805"/>
    </source>
</evidence>
<evidence type="ECO:0000313" key="1">
    <source>
        <dbReference type="EMBL" id="RVW59918.1"/>
    </source>
</evidence>
<organism evidence="1 2">
    <name type="scientific">Vitis vinifera</name>
    <name type="common">Grape</name>
    <dbReference type="NCBI Taxonomy" id="29760"/>
    <lineage>
        <taxon>Eukaryota</taxon>
        <taxon>Viridiplantae</taxon>
        <taxon>Streptophyta</taxon>
        <taxon>Embryophyta</taxon>
        <taxon>Tracheophyta</taxon>
        <taxon>Spermatophyta</taxon>
        <taxon>Magnoliopsida</taxon>
        <taxon>eudicotyledons</taxon>
        <taxon>Gunneridae</taxon>
        <taxon>Pentapetalae</taxon>
        <taxon>rosids</taxon>
        <taxon>Vitales</taxon>
        <taxon>Vitaceae</taxon>
        <taxon>Viteae</taxon>
        <taxon>Vitis</taxon>
    </lineage>
</organism>
<comment type="caution">
    <text evidence="1">The sequence shown here is derived from an EMBL/GenBank/DDBJ whole genome shotgun (WGS) entry which is preliminary data.</text>
</comment>
<sequence>MGQHPNGWDANMVVRWSHKCPWKAIAQVFQDFSPFVRLVVGNEKRIRFWEDLWSGNQTLCSQFAGLYRVISVKNLTVSNVLSNSFPLSWNFNFRRNLTDTEIDLLQRIMSSLSSVFFSSSLADSRDWSLSSSGLFSVKSFFLALSKVSTGELLSGVVFLRPNYGPKRGEEGWWAWPG</sequence>
<dbReference type="PANTHER" id="PTHR36617">
    <property type="entry name" value="PROTEIN, PUTATIVE-RELATED"/>
    <property type="match status" value="1"/>
</dbReference>